<dbReference type="Proteomes" id="UP000823775">
    <property type="component" value="Unassembled WGS sequence"/>
</dbReference>
<sequence>MSTGGPIFLPKEIVFETLSYLPVKSLLRFKCVCKHWNVITQDFQFICLHYKRSPLIIDKKQRPPPLTRNDNSTTGEDEFRPLCSRGLLLECSRKKPSLRYNLRYRIRNPEVHHQILEIPDSPQSLISNMCIVFDPDYQVLKLLSFVYDLSGQELVFGYEFLDLHNEESRYSWRSLNLPQGNGGVTRNCAKIKVFSAMGIGYVIWDDDATNSSTIGIDILDMVNDSYIGQTSTFRTSCNYTKDDCILWNGKLSFGKIVKEELHVLVLEVYKKQKQIKWADVSVIIKLPFMRELSALQEQIKVVQVHESKLLLFWWKNKDKDNEPLCAYDIMTGKVKISRRNRDFFNAIRRPCLLAFK</sequence>
<dbReference type="SMART" id="SM00256">
    <property type="entry name" value="FBOX"/>
    <property type="match status" value="1"/>
</dbReference>
<dbReference type="PROSITE" id="PS50181">
    <property type="entry name" value="FBOX"/>
    <property type="match status" value="1"/>
</dbReference>
<organism evidence="3 4">
    <name type="scientific">Datura stramonium</name>
    <name type="common">Jimsonweed</name>
    <name type="synonym">Common thornapple</name>
    <dbReference type="NCBI Taxonomy" id="4076"/>
    <lineage>
        <taxon>Eukaryota</taxon>
        <taxon>Viridiplantae</taxon>
        <taxon>Streptophyta</taxon>
        <taxon>Embryophyta</taxon>
        <taxon>Tracheophyta</taxon>
        <taxon>Spermatophyta</taxon>
        <taxon>Magnoliopsida</taxon>
        <taxon>eudicotyledons</taxon>
        <taxon>Gunneridae</taxon>
        <taxon>Pentapetalae</taxon>
        <taxon>asterids</taxon>
        <taxon>lamiids</taxon>
        <taxon>Solanales</taxon>
        <taxon>Solanaceae</taxon>
        <taxon>Solanoideae</taxon>
        <taxon>Datureae</taxon>
        <taxon>Datura</taxon>
    </lineage>
</organism>
<dbReference type="SUPFAM" id="SSF81383">
    <property type="entry name" value="F-box domain"/>
    <property type="match status" value="1"/>
</dbReference>
<dbReference type="PANTHER" id="PTHR31111">
    <property type="entry name" value="BNAA05G37150D PROTEIN-RELATED"/>
    <property type="match status" value="1"/>
</dbReference>
<accession>A0ABS8T4N7</accession>
<evidence type="ECO:0000256" key="1">
    <source>
        <dbReference type="SAM" id="MobiDB-lite"/>
    </source>
</evidence>
<reference evidence="3 4" key="1">
    <citation type="journal article" date="2021" name="BMC Genomics">
        <title>Datura genome reveals duplications of psychoactive alkaloid biosynthetic genes and high mutation rate following tissue culture.</title>
        <authorList>
            <person name="Rajewski A."/>
            <person name="Carter-House D."/>
            <person name="Stajich J."/>
            <person name="Litt A."/>
        </authorList>
    </citation>
    <scope>NUCLEOTIDE SEQUENCE [LARGE SCALE GENOMIC DNA]</scope>
    <source>
        <strain evidence="3">AR-01</strain>
    </source>
</reference>
<dbReference type="PANTHER" id="PTHR31111:SF136">
    <property type="entry name" value="F-BOX ASSOCIATED DOMAIN-CONTAINING PROTEIN"/>
    <property type="match status" value="1"/>
</dbReference>
<feature type="domain" description="F-box" evidence="2">
    <location>
        <begin position="9"/>
        <end position="53"/>
    </location>
</feature>
<dbReference type="InterPro" id="IPR036047">
    <property type="entry name" value="F-box-like_dom_sf"/>
</dbReference>
<keyword evidence="4" id="KW-1185">Reference proteome</keyword>
<name>A0ABS8T4N7_DATST</name>
<dbReference type="Gene3D" id="1.20.1280.50">
    <property type="match status" value="1"/>
</dbReference>
<feature type="region of interest" description="Disordered" evidence="1">
    <location>
        <begin position="59"/>
        <end position="78"/>
    </location>
</feature>
<dbReference type="InterPro" id="IPR001810">
    <property type="entry name" value="F-box_dom"/>
</dbReference>
<gene>
    <name evidence="3" type="ORF">HAX54_002952</name>
</gene>
<evidence type="ECO:0000259" key="2">
    <source>
        <dbReference type="PROSITE" id="PS50181"/>
    </source>
</evidence>
<dbReference type="Pfam" id="PF00646">
    <property type="entry name" value="F-box"/>
    <property type="match status" value="1"/>
</dbReference>
<dbReference type="EMBL" id="JACEIK010001132">
    <property type="protein sequence ID" value="MCD7466342.1"/>
    <property type="molecule type" value="Genomic_DNA"/>
</dbReference>
<evidence type="ECO:0000313" key="3">
    <source>
        <dbReference type="EMBL" id="MCD7466342.1"/>
    </source>
</evidence>
<proteinExistence type="predicted"/>
<protein>
    <recommendedName>
        <fullName evidence="2">F-box domain-containing protein</fullName>
    </recommendedName>
</protein>
<comment type="caution">
    <text evidence="3">The sequence shown here is derived from an EMBL/GenBank/DDBJ whole genome shotgun (WGS) entry which is preliminary data.</text>
</comment>
<evidence type="ECO:0000313" key="4">
    <source>
        <dbReference type="Proteomes" id="UP000823775"/>
    </source>
</evidence>
<dbReference type="CDD" id="cd22157">
    <property type="entry name" value="F-box_AtFBW1-like"/>
    <property type="match status" value="1"/>
</dbReference>